<evidence type="ECO:0000256" key="1">
    <source>
        <dbReference type="SAM" id="MobiDB-lite"/>
    </source>
</evidence>
<keyword evidence="6" id="KW-1185">Reference proteome</keyword>
<dbReference type="AlphaFoldDB" id="A0A9N8V1I7"/>
<name>A0A9N8V1I7_9GLOM</name>
<feature type="domain" description="DNA2/NAM7 helicase-like C-terminal" evidence="3">
    <location>
        <begin position="865"/>
        <end position="1024"/>
    </location>
</feature>
<evidence type="ECO:0000259" key="3">
    <source>
        <dbReference type="Pfam" id="PF13087"/>
    </source>
</evidence>
<dbReference type="GO" id="GO:0031048">
    <property type="term" value="P:regulatory ncRNA-mediated heterochromatin formation"/>
    <property type="evidence" value="ECO:0007669"/>
    <property type="project" value="TreeGrafter"/>
</dbReference>
<dbReference type="InterPro" id="IPR057373">
    <property type="entry name" value="ZNFX1"/>
</dbReference>
<dbReference type="InterPro" id="IPR041677">
    <property type="entry name" value="DNA2/NAM7_AAA_11"/>
</dbReference>
<dbReference type="Pfam" id="PF13086">
    <property type="entry name" value="AAA_11"/>
    <property type="match status" value="1"/>
</dbReference>
<dbReference type="GO" id="GO:0031380">
    <property type="term" value="C:nuclear RNA-directed RNA polymerase complex"/>
    <property type="evidence" value="ECO:0007669"/>
    <property type="project" value="TreeGrafter"/>
</dbReference>
<dbReference type="InterPro" id="IPR047187">
    <property type="entry name" value="SF1_C_Upf1"/>
</dbReference>
<dbReference type="EMBL" id="CAJVPS010000009">
    <property type="protein sequence ID" value="CAG8439781.1"/>
    <property type="molecule type" value="Genomic_DNA"/>
</dbReference>
<dbReference type="Gene3D" id="3.40.50.300">
    <property type="entry name" value="P-loop containing nucleotide triphosphate hydrolases"/>
    <property type="match status" value="3"/>
</dbReference>
<dbReference type="PANTHER" id="PTHR10887">
    <property type="entry name" value="DNA2/NAM7 HELICASE FAMILY"/>
    <property type="match status" value="1"/>
</dbReference>
<dbReference type="InterPro" id="IPR027417">
    <property type="entry name" value="P-loop_NTPase"/>
</dbReference>
<feature type="compositionally biased region" description="Basic and acidic residues" evidence="1">
    <location>
        <begin position="56"/>
        <end position="85"/>
    </location>
</feature>
<dbReference type="GO" id="GO:0004386">
    <property type="term" value="F:helicase activity"/>
    <property type="evidence" value="ECO:0007669"/>
    <property type="project" value="InterPro"/>
</dbReference>
<proteinExistence type="predicted"/>
<evidence type="ECO:0000259" key="4">
    <source>
        <dbReference type="Pfam" id="PF25396"/>
    </source>
</evidence>
<dbReference type="PANTHER" id="PTHR10887:SF341">
    <property type="entry name" value="NFX1-TYPE ZINC FINGER-CONTAINING PROTEIN 1"/>
    <property type="match status" value="1"/>
</dbReference>
<feature type="domain" description="ZNFX1" evidence="4">
    <location>
        <begin position="276"/>
        <end position="379"/>
    </location>
</feature>
<dbReference type="OrthoDB" id="409395at2759"/>
<feature type="compositionally biased region" description="Low complexity" evidence="1">
    <location>
        <begin position="87"/>
        <end position="111"/>
    </location>
</feature>
<evidence type="ECO:0000313" key="5">
    <source>
        <dbReference type="EMBL" id="CAG8439781.1"/>
    </source>
</evidence>
<protein>
    <submittedName>
        <fullName evidence="5">12095_t:CDS:1</fullName>
    </submittedName>
</protein>
<feature type="compositionally biased region" description="Low complexity" evidence="1">
    <location>
        <begin position="142"/>
        <end position="156"/>
    </location>
</feature>
<evidence type="ECO:0000313" key="6">
    <source>
        <dbReference type="Proteomes" id="UP000789508"/>
    </source>
</evidence>
<dbReference type="Proteomes" id="UP000789508">
    <property type="component" value="Unassembled WGS sequence"/>
</dbReference>
<dbReference type="SUPFAM" id="SSF52540">
    <property type="entry name" value="P-loop containing nucleoside triphosphate hydrolases"/>
    <property type="match status" value="1"/>
</dbReference>
<dbReference type="InterPro" id="IPR041679">
    <property type="entry name" value="DNA2/NAM7-like_C"/>
</dbReference>
<reference evidence="5" key="1">
    <citation type="submission" date="2021-06" db="EMBL/GenBank/DDBJ databases">
        <authorList>
            <person name="Kallberg Y."/>
            <person name="Tangrot J."/>
            <person name="Rosling A."/>
        </authorList>
    </citation>
    <scope>NUCLEOTIDE SEQUENCE</scope>
    <source>
        <strain evidence="5">FL130A</strain>
    </source>
</reference>
<gene>
    <name evidence="5" type="ORF">ALEPTO_LOCUS204</name>
</gene>
<dbReference type="CDD" id="cd06008">
    <property type="entry name" value="NF-X1-zinc-finger"/>
    <property type="match status" value="1"/>
</dbReference>
<organism evidence="5 6">
    <name type="scientific">Ambispora leptoticha</name>
    <dbReference type="NCBI Taxonomy" id="144679"/>
    <lineage>
        <taxon>Eukaryota</taxon>
        <taxon>Fungi</taxon>
        <taxon>Fungi incertae sedis</taxon>
        <taxon>Mucoromycota</taxon>
        <taxon>Glomeromycotina</taxon>
        <taxon>Glomeromycetes</taxon>
        <taxon>Archaeosporales</taxon>
        <taxon>Ambisporaceae</taxon>
        <taxon>Ambispora</taxon>
    </lineage>
</organism>
<feature type="compositionally biased region" description="Polar residues" evidence="1">
    <location>
        <begin position="113"/>
        <end position="136"/>
    </location>
</feature>
<sequence length="1178" mass="135558">MSSKKNDWGQQFTEEPFDAWGTIKTSTNDSETKAVGWTKVVKPAPTKNQKLIWMETSKEGSEQNERPLWAHETLKKEQETKKDELPWNSKSTTKSKNVSSEVSKEQVSWVSDMSESYDNSTNVNSWNKISSKSSTRNKQRISSSSNTRSGRHSSNSKQQSRRDDKGPILPELIELEKPEKKGFRAIPIIPTKEELFAKRPKDLPVNKLDEPYENVDEYLSTHCRLLREDCMRPLREGIQKLRRINNGRKQKTGDNDDEDGEAVEYADDEAEMQEELSDIRVYEHIQIVGITFANMGIVHRISFRTKYGERITWSQSKRLISGTLVVFTNDNFENMVVGTVVNRSLDLLTQPSDLQIDVLLSGETFHYNWPTNYIMVECTSAYFEAYRHVQKVLQELDPETLPFKSHFMGHDRDKETPPPQYLLKRQPVYEFKNLEAIKNLEKSNGTTMIDIKDSWPSYDQLDTSLHMSQYEAIWRMLTHCVALIQGPPGTGKTYVGLSAIRLLLENTSGLIIIACQTNHALDQFLEGIQEFEPDIIRLGSRSKSEKIIPRTLYNISRALKDTEQPNNKARRQLMKERRFIEGKMKQLCEEISNPCISLDFIKEQELLNDEQLTSLQQDDWVTSQDYMTVDESNRDFIREWLEPVIRIHSSKHDALEHQLAQMDLEGRIVTEENDDTEVDEELLETIEAEFQDGLLRDENQKLYGDFVHLRSEEYVEDENEFFTDNELKEFESTDDVWTIPENARAVIHNKWKRKKMQKAQKELENLSFKYAEICAKIKKERMREDILILQGARVVGMTTTAAAKNHDLLVNLKPKIIMLEEAAETLEAHIITALTPSTEHLILIGDHEQLRPSTAVYEMAGKHKLDVSLFERLTGFLPFTRLSEQRRMRPIIRQLLTPIYGTEIEDAPNVHEYPDVIGMTENLFFINHEEEEKNVHDSKTKINEHEATMCAKLAGYLVKMGYESSQITILCMYTGQRERIKKLLREEASKSVDSIRSIKVASVDGFQGEENDIILLSLVRSSPQRGQLAEKSALWLKVLMILEGMKKIGKRLKLICPKHSTRIEPVITSVEWAGEFPPDGGCFKKCGELMDCGHLCPRGCHIDSHDRVACREPCLRTLPCGHPCKKECRRPCGPCDVPVEINPKCGHKREIACQMLNEYKCSDKCGKKLRCGHQASVF</sequence>
<feature type="region of interest" description="Disordered" evidence="1">
    <location>
        <begin position="1"/>
        <end position="176"/>
    </location>
</feature>
<dbReference type="Pfam" id="PF25396">
    <property type="entry name" value="ZNFX1"/>
    <property type="match status" value="1"/>
</dbReference>
<dbReference type="Pfam" id="PF13087">
    <property type="entry name" value="AAA_12"/>
    <property type="match status" value="1"/>
</dbReference>
<dbReference type="CDD" id="cd18808">
    <property type="entry name" value="SF1_C_Upf1"/>
    <property type="match status" value="1"/>
</dbReference>
<accession>A0A9N8V1I7</accession>
<evidence type="ECO:0000259" key="2">
    <source>
        <dbReference type="Pfam" id="PF13086"/>
    </source>
</evidence>
<dbReference type="InterPro" id="IPR045055">
    <property type="entry name" value="DNA2/NAM7-like"/>
</dbReference>
<comment type="caution">
    <text evidence="5">The sequence shown here is derived from an EMBL/GenBank/DDBJ whole genome shotgun (WGS) entry which is preliminary data.</text>
</comment>
<feature type="domain" description="DNA2/NAM7 helicase helicase" evidence="2">
    <location>
        <begin position="466"/>
        <end position="852"/>
    </location>
</feature>